<evidence type="ECO:0000313" key="9">
    <source>
        <dbReference type="EMBL" id="OOC02823.1"/>
    </source>
</evidence>
<evidence type="ECO:0000256" key="2">
    <source>
        <dbReference type="ARBA" id="ARBA00022692"/>
    </source>
</evidence>
<evidence type="ECO:0000313" key="10">
    <source>
        <dbReference type="Proteomes" id="UP000014137"/>
    </source>
</evidence>
<evidence type="ECO:0000256" key="1">
    <source>
        <dbReference type="ARBA" id="ARBA00004651"/>
    </source>
</evidence>
<feature type="transmembrane region" description="Helical" evidence="6">
    <location>
        <begin position="331"/>
        <end position="349"/>
    </location>
</feature>
<dbReference type="InterPro" id="IPR020846">
    <property type="entry name" value="MFS_dom"/>
</dbReference>
<dbReference type="GO" id="GO:0005886">
    <property type="term" value="C:plasma membrane"/>
    <property type="evidence" value="ECO:0007669"/>
    <property type="project" value="UniProtKB-SubCell"/>
</dbReference>
<comment type="subcellular location">
    <subcellularLocation>
        <location evidence="1">Cell membrane</location>
        <topology evidence="1">Multi-pass membrane protein</topology>
    </subcellularLocation>
</comment>
<evidence type="ECO:0000256" key="5">
    <source>
        <dbReference type="SAM" id="MobiDB-lite"/>
    </source>
</evidence>
<dbReference type="Proteomes" id="UP000014137">
    <property type="component" value="Unassembled WGS sequence"/>
</dbReference>
<dbReference type="RefSeq" id="WP_005150973.1">
    <property type="nucleotide sequence ID" value="NZ_ANMG01000004.1"/>
</dbReference>
<dbReference type="EMBL" id="MUXN01000024">
    <property type="protein sequence ID" value="OOC02823.1"/>
    <property type="molecule type" value="Genomic_DNA"/>
</dbReference>
<organism evidence="8 10">
    <name type="scientific">Amycolatopsis azurea DSM 43854</name>
    <dbReference type="NCBI Taxonomy" id="1238180"/>
    <lineage>
        <taxon>Bacteria</taxon>
        <taxon>Bacillati</taxon>
        <taxon>Actinomycetota</taxon>
        <taxon>Actinomycetes</taxon>
        <taxon>Pseudonocardiales</taxon>
        <taxon>Pseudonocardiaceae</taxon>
        <taxon>Amycolatopsis</taxon>
    </lineage>
</organism>
<feature type="transmembrane region" description="Helical" evidence="6">
    <location>
        <begin position="100"/>
        <end position="120"/>
    </location>
</feature>
<dbReference type="InterPro" id="IPR036259">
    <property type="entry name" value="MFS_trans_sf"/>
</dbReference>
<evidence type="ECO:0000313" key="8">
    <source>
        <dbReference type="EMBL" id="EMD29390.1"/>
    </source>
</evidence>
<feature type="compositionally biased region" description="Low complexity" evidence="5">
    <location>
        <begin position="469"/>
        <end position="487"/>
    </location>
</feature>
<dbReference type="InterPro" id="IPR011701">
    <property type="entry name" value="MFS"/>
</dbReference>
<dbReference type="AlphaFoldDB" id="M2QBH6"/>
<feature type="transmembrane region" description="Helical" evidence="6">
    <location>
        <begin position="219"/>
        <end position="241"/>
    </location>
</feature>
<reference evidence="9 11" key="2">
    <citation type="submission" date="2017-02" db="EMBL/GenBank/DDBJ databases">
        <title>Amycolatopsis azurea DSM 43854 draft genome.</title>
        <authorList>
            <person name="Mayilraj S."/>
        </authorList>
    </citation>
    <scope>NUCLEOTIDE SEQUENCE [LARGE SCALE GENOMIC DNA]</scope>
    <source>
        <strain evidence="9 11">DSM 43854</strain>
    </source>
</reference>
<feature type="transmembrane region" description="Helical" evidence="6">
    <location>
        <begin position="44"/>
        <end position="63"/>
    </location>
</feature>
<keyword evidence="2 6" id="KW-0812">Transmembrane</keyword>
<feature type="domain" description="Major facilitator superfamily (MFS) profile" evidence="7">
    <location>
        <begin position="8"/>
        <end position="457"/>
    </location>
</feature>
<feature type="transmembrane region" description="Helical" evidence="6">
    <location>
        <begin position="429"/>
        <end position="452"/>
    </location>
</feature>
<evidence type="ECO:0000256" key="3">
    <source>
        <dbReference type="ARBA" id="ARBA00022989"/>
    </source>
</evidence>
<feature type="transmembrane region" description="Helical" evidence="6">
    <location>
        <begin position="194"/>
        <end position="213"/>
    </location>
</feature>
<dbReference type="Gene3D" id="1.20.1250.20">
    <property type="entry name" value="MFS general substrate transporter like domains"/>
    <property type="match status" value="1"/>
</dbReference>
<dbReference type="GO" id="GO:0022857">
    <property type="term" value="F:transmembrane transporter activity"/>
    <property type="evidence" value="ECO:0007669"/>
    <property type="project" value="InterPro"/>
</dbReference>
<keyword evidence="3 6" id="KW-1133">Transmembrane helix</keyword>
<evidence type="ECO:0000313" key="11">
    <source>
        <dbReference type="Proteomes" id="UP000188551"/>
    </source>
</evidence>
<feature type="transmembrane region" description="Helical" evidence="6">
    <location>
        <begin position="293"/>
        <end position="319"/>
    </location>
</feature>
<accession>M2QBH6</accession>
<dbReference type="PANTHER" id="PTHR42718:SF35">
    <property type="entry name" value="BLL0718 PROTEIN"/>
    <property type="match status" value="1"/>
</dbReference>
<feature type="transmembrane region" description="Helical" evidence="6">
    <location>
        <begin position="75"/>
        <end position="94"/>
    </location>
</feature>
<reference evidence="8 10" key="1">
    <citation type="submission" date="2012-10" db="EMBL/GenBank/DDBJ databases">
        <title>Genome assembly of Amycolatopsis azurea DSM 43854.</title>
        <authorList>
            <person name="Khatri I."/>
            <person name="Kaur I."/>
            <person name="Subramanian S."/>
            <person name="Mayilraj S."/>
        </authorList>
    </citation>
    <scope>NUCLEOTIDE SEQUENCE [LARGE SCALE GENOMIC DNA]</scope>
    <source>
        <strain evidence="8 10">DSM 43854</strain>
    </source>
</reference>
<feature type="transmembrane region" description="Helical" evidence="6">
    <location>
        <begin position="163"/>
        <end position="182"/>
    </location>
</feature>
<name>M2QBH6_9PSEU</name>
<dbReference type="PANTHER" id="PTHR42718">
    <property type="entry name" value="MAJOR FACILITATOR SUPERFAMILY MULTIDRUG TRANSPORTER MFSC"/>
    <property type="match status" value="1"/>
</dbReference>
<evidence type="ECO:0000256" key="6">
    <source>
        <dbReference type="SAM" id="Phobius"/>
    </source>
</evidence>
<evidence type="ECO:0000259" key="7">
    <source>
        <dbReference type="PROSITE" id="PS50850"/>
    </source>
</evidence>
<feature type="transmembrane region" description="Helical" evidence="6">
    <location>
        <begin position="397"/>
        <end position="417"/>
    </location>
</feature>
<dbReference type="SUPFAM" id="SSF103473">
    <property type="entry name" value="MFS general substrate transporter"/>
    <property type="match status" value="1"/>
</dbReference>
<evidence type="ECO:0000256" key="4">
    <source>
        <dbReference type="ARBA" id="ARBA00023136"/>
    </source>
</evidence>
<feature type="transmembrane region" description="Helical" evidence="6">
    <location>
        <begin position="132"/>
        <end position="151"/>
    </location>
</feature>
<feature type="region of interest" description="Disordered" evidence="5">
    <location>
        <begin position="455"/>
        <end position="487"/>
    </location>
</feature>
<protein>
    <submittedName>
        <fullName evidence="9">MFS transporter</fullName>
    </submittedName>
</protein>
<feature type="transmembrane region" description="Helical" evidence="6">
    <location>
        <begin position="12"/>
        <end position="32"/>
    </location>
</feature>
<keyword evidence="4 6" id="KW-0472">Membrane</keyword>
<sequence>MSDRRDGRLSAALVGTALSAAVIGSVGAPLITPVATGLHVSLDAAQWTLTITLFAGAIAGPVLGRLGSGPYRRTTILVTLALVAVGGLLTVLPLPFVALLIGRGLQGLGVAVGALLMSVARAHLPPERSTSTIALLSVATTVGIGVGYPVISLVDQLAGLRAAYGLGFVLSVVGLAIAWRSLPAEAPGERPRIDFLGAFLLALGSLGLLLVIAQPSIWANAWTAGGILAGSLAILAVWAVVELRVAAPLVDLRLLRQGPLLRANVAILIAGLGLYLLFSLFTRYVQTPDGAPYGFALPGVAAGAALIPFSLLGFLAGKWVPRLVARLTERWTYALSAAIAMFGALLFVVAGHSIIAVLAAIALLGFAVGGIFALMPKFVLVGVRQEETASVLSINQIIRSIGFSLGSALAGSLLAATTPSGSLLPAQNGYVTAVLWALPPLAASALIITTAAGRRRRSSAKAPADRDASATPSTTSSLPAPTRADRP</sequence>
<dbReference type="PATRIC" id="fig|1238180.3.peg.701"/>
<gene>
    <name evidence="9" type="ORF">B0293_32325</name>
    <name evidence="8" type="ORF">C791_4239</name>
</gene>
<feature type="transmembrane region" description="Helical" evidence="6">
    <location>
        <begin position="261"/>
        <end position="281"/>
    </location>
</feature>
<feature type="transmembrane region" description="Helical" evidence="6">
    <location>
        <begin position="355"/>
        <end position="376"/>
    </location>
</feature>
<keyword evidence="11" id="KW-1185">Reference proteome</keyword>
<dbReference type="EMBL" id="ANMG01000004">
    <property type="protein sequence ID" value="EMD29390.1"/>
    <property type="molecule type" value="Genomic_DNA"/>
</dbReference>
<proteinExistence type="predicted"/>
<dbReference type="Pfam" id="PF07690">
    <property type="entry name" value="MFS_1"/>
    <property type="match status" value="1"/>
</dbReference>
<comment type="caution">
    <text evidence="8">The sequence shown here is derived from an EMBL/GenBank/DDBJ whole genome shotgun (WGS) entry which is preliminary data.</text>
</comment>
<dbReference type="Proteomes" id="UP000188551">
    <property type="component" value="Unassembled WGS sequence"/>
</dbReference>
<dbReference type="PROSITE" id="PS50850">
    <property type="entry name" value="MFS"/>
    <property type="match status" value="1"/>
</dbReference>